<dbReference type="GO" id="GO:0004519">
    <property type="term" value="F:endonuclease activity"/>
    <property type="evidence" value="ECO:0007669"/>
    <property type="project" value="TreeGrafter"/>
</dbReference>
<dbReference type="InterPro" id="IPR020821">
    <property type="entry name" value="ENPP1-3/EXOG-like_nuc-like"/>
</dbReference>
<dbReference type="InterPro" id="IPR001604">
    <property type="entry name" value="Endo_G_ENPP1-like_dom"/>
</dbReference>
<feature type="domain" description="ENPP1-3/EXOG-like endonuclease/phosphodiesterase" evidence="1">
    <location>
        <begin position="2"/>
        <end position="194"/>
    </location>
</feature>
<sequence>MGYNYQNRAPDWVSYQLQLKDQSPNALKDKTQKNYIFRTNQNIPLAYQAEPEEFNGSNWYIAQLANPDTIEFSTLAKAQTFAMFGVVPVRSESAQALWLKLNQKEVHLFEKHSTLHVASGGIYQTIDDYFGQNGIAVPSHLWKVFYLPASNEAFAYLIPNHRDIINDNLQHYQVSIDEIEEKADINLLKRLDDEIEYVLESKKVVSLD</sequence>
<organism evidence="3 4">
    <name type="scientific">Planctobacterium marinum</name>
    <dbReference type="NCBI Taxonomy" id="1631968"/>
    <lineage>
        <taxon>Bacteria</taxon>
        <taxon>Pseudomonadati</taxon>
        <taxon>Pseudomonadota</taxon>
        <taxon>Gammaproteobacteria</taxon>
        <taxon>Alteromonadales</taxon>
        <taxon>Alteromonadaceae</taxon>
        <taxon>Planctobacterium</taxon>
    </lineage>
</organism>
<dbReference type="SMART" id="SM00477">
    <property type="entry name" value="NUC"/>
    <property type="match status" value="1"/>
</dbReference>
<dbReference type="KEGG" id="pmaw:MACH26_03870"/>
<dbReference type="GO" id="GO:0003676">
    <property type="term" value="F:nucleic acid binding"/>
    <property type="evidence" value="ECO:0007669"/>
    <property type="project" value="InterPro"/>
</dbReference>
<reference evidence="3" key="1">
    <citation type="submission" date="2023-01" db="EMBL/GenBank/DDBJ databases">
        <title>Complete genome sequence of Planctobacterium marinum strain Dej080120_11.</title>
        <authorList>
            <person name="Ueki S."/>
            <person name="Maruyama F."/>
        </authorList>
    </citation>
    <scope>NUCLEOTIDE SEQUENCE</scope>
    <source>
        <strain evidence="3">Dej080120_11</strain>
    </source>
</reference>
<evidence type="ECO:0000313" key="4">
    <source>
        <dbReference type="Proteomes" id="UP001333710"/>
    </source>
</evidence>
<dbReference type="InterPro" id="IPR040255">
    <property type="entry name" value="Non-specific_endonuclease"/>
</dbReference>
<dbReference type="SMART" id="SM00892">
    <property type="entry name" value="Endonuclease_NS"/>
    <property type="match status" value="1"/>
</dbReference>
<dbReference type="SUPFAM" id="SSF54060">
    <property type="entry name" value="His-Me finger endonucleases"/>
    <property type="match status" value="1"/>
</dbReference>
<dbReference type="PANTHER" id="PTHR13966">
    <property type="entry name" value="ENDONUCLEASE RELATED"/>
    <property type="match status" value="1"/>
</dbReference>
<dbReference type="GO" id="GO:0046872">
    <property type="term" value="F:metal ion binding"/>
    <property type="evidence" value="ECO:0007669"/>
    <property type="project" value="InterPro"/>
</dbReference>
<dbReference type="Proteomes" id="UP001333710">
    <property type="component" value="Chromosome"/>
</dbReference>
<dbReference type="PANTHER" id="PTHR13966:SF5">
    <property type="entry name" value="ENDONUCLEASE G, MITOCHONDRIAL"/>
    <property type="match status" value="1"/>
</dbReference>
<dbReference type="InterPro" id="IPR044929">
    <property type="entry name" value="DNA/RNA_non-sp_Endonuclease_sf"/>
</dbReference>
<dbReference type="Gene3D" id="3.40.570.10">
    <property type="entry name" value="Extracellular Endonuclease, subunit A"/>
    <property type="match status" value="1"/>
</dbReference>
<protein>
    <submittedName>
        <fullName evidence="3">Uncharacterized protein</fullName>
    </submittedName>
</protein>
<feature type="domain" description="DNA/RNA non-specific endonuclease/pyrophosphatase/phosphodiesterase" evidence="2">
    <location>
        <begin position="1"/>
        <end position="194"/>
    </location>
</feature>
<evidence type="ECO:0000259" key="2">
    <source>
        <dbReference type="SMART" id="SM00892"/>
    </source>
</evidence>
<evidence type="ECO:0000259" key="1">
    <source>
        <dbReference type="SMART" id="SM00477"/>
    </source>
</evidence>
<dbReference type="InterPro" id="IPR044925">
    <property type="entry name" value="His-Me_finger_sf"/>
</dbReference>
<gene>
    <name evidence="3" type="ORF">MACH26_03870</name>
</gene>
<evidence type="ECO:0000313" key="3">
    <source>
        <dbReference type="EMBL" id="BDX04866.1"/>
    </source>
</evidence>
<accession>A0AA48HEH7</accession>
<dbReference type="Pfam" id="PF01223">
    <property type="entry name" value="Endonuclease_NS"/>
    <property type="match status" value="1"/>
</dbReference>
<name>A0AA48HEH7_9ALTE</name>
<dbReference type="EMBL" id="AP027272">
    <property type="protein sequence ID" value="BDX04866.1"/>
    <property type="molecule type" value="Genomic_DNA"/>
</dbReference>
<keyword evidence="4" id="KW-1185">Reference proteome</keyword>
<proteinExistence type="predicted"/>
<dbReference type="AlphaFoldDB" id="A0AA48HEH7"/>
<dbReference type="GO" id="GO:0016787">
    <property type="term" value="F:hydrolase activity"/>
    <property type="evidence" value="ECO:0007669"/>
    <property type="project" value="InterPro"/>
</dbReference>